<dbReference type="GO" id="GO:0005829">
    <property type="term" value="C:cytosol"/>
    <property type="evidence" value="ECO:0007669"/>
    <property type="project" value="TreeGrafter"/>
</dbReference>
<dbReference type="OrthoDB" id="9810708at2"/>
<gene>
    <name evidence="7" type="ORF">SAMN05216498_2190</name>
</gene>
<dbReference type="PROSITE" id="PS50042">
    <property type="entry name" value="CNMP_BINDING_3"/>
    <property type="match status" value="1"/>
</dbReference>
<keyword evidence="1" id="KW-0805">Transcription regulation</keyword>
<protein>
    <submittedName>
        <fullName evidence="7">CRP/FNR family transcriptional regulator, anaerobic regulatory protein</fullName>
    </submittedName>
</protein>
<dbReference type="Pfam" id="PF00027">
    <property type="entry name" value="cNMP_binding"/>
    <property type="match status" value="1"/>
</dbReference>
<dbReference type="Pfam" id="PF13545">
    <property type="entry name" value="HTH_Crp_2"/>
    <property type="match status" value="1"/>
</dbReference>
<keyword evidence="8" id="KW-1185">Reference proteome</keyword>
<dbReference type="InterPro" id="IPR000595">
    <property type="entry name" value="cNMP-bd_dom"/>
</dbReference>
<evidence type="ECO:0000256" key="3">
    <source>
        <dbReference type="ARBA" id="ARBA00023159"/>
    </source>
</evidence>
<dbReference type="PANTHER" id="PTHR24567">
    <property type="entry name" value="CRP FAMILY TRANSCRIPTIONAL REGULATORY PROTEIN"/>
    <property type="match status" value="1"/>
</dbReference>
<dbReference type="PROSITE" id="PS00042">
    <property type="entry name" value="HTH_CRP_1"/>
    <property type="match status" value="1"/>
</dbReference>
<proteinExistence type="predicted"/>
<organism evidence="7 8">
    <name type="scientific">Tenuibacillus multivorans</name>
    <dbReference type="NCBI Taxonomy" id="237069"/>
    <lineage>
        <taxon>Bacteria</taxon>
        <taxon>Bacillati</taxon>
        <taxon>Bacillota</taxon>
        <taxon>Bacilli</taxon>
        <taxon>Bacillales</taxon>
        <taxon>Bacillaceae</taxon>
        <taxon>Tenuibacillus</taxon>
    </lineage>
</organism>
<dbReference type="RefSeq" id="WP_093856628.1">
    <property type="nucleotide sequence ID" value="NZ_BJVZ01000013.1"/>
</dbReference>
<keyword evidence="3" id="KW-0010">Activator</keyword>
<keyword evidence="4" id="KW-0804">Transcription</keyword>
<evidence type="ECO:0000313" key="8">
    <source>
        <dbReference type="Proteomes" id="UP000199334"/>
    </source>
</evidence>
<dbReference type="InterPro" id="IPR014710">
    <property type="entry name" value="RmlC-like_jellyroll"/>
</dbReference>
<evidence type="ECO:0000256" key="2">
    <source>
        <dbReference type="ARBA" id="ARBA00023125"/>
    </source>
</evidence>
<dbReference type="SUPFAM" id="SSF46785">
    <property type="entry name" value="Winged helix' DNA-binding domain"/>
    <property type="match status" value="1"/>
</dbReference>
<dbReference type="STRING" id="237069.SAMN05216498_2190"/>
<dbReference type="PRINTS" id="PR00034">
    <property type="entry name" value="HTHCRP"/>
</dbReference>
<dbReference type="Gene3D" id="2.60.120.10">
    <property type="entry name" value="Jelly Rolls"/>
    <property type="match status" value="1"/>
</dbReference>
<accession>A0A1H0B2D0</accession>
<dbReference type="EMBL" id="FNIG01000004">
    <property type="protein sequence ID" value="SDN39818.1"/>
    <property type="molecule type" value="Genomic_DNA"/>
</dbReference>
<dbReference type="GO" id="GO:0003677">
    <property type="term" value="F:DNA binding"/>
    <property type="evidence" value="ECO:0007669"/>
    <property type="project" value="UniProtKB-KW"/>
</dbReference>
<dbReference type="InterPro" id="IPR050397">
    <property type="entry name" value="Env_Response_Regulators"/>
</dbReference>
<dbReference type="Gene3D" id="1.10.10.10">
    <property type="entry name" value="Winged helix-like DNA-binding domain superfamily/Winged helix DNA-binding domain"/>
    <property type="match status" value="1"/>
</dbReference>
<dbReference type="InterPro" id="IPR036388">
    <property type="entry name" value="WH-like_DNA-bd_sf"/>
</dbReference>
<evidence type="ECO:0000313" key="7">
    <source>
        <dbReference type="EMBL" id="SDN39818.1"/>
    </source>
</evidence>
<dbReference type="InterPro" id="IPR012318">
    <property type="entry name" value="HTH_CRP"/>
</dbReference>
<dbReference type="AlphaFoldDB" id="A0A1H0B2D0"/>
<keyword evidence="2" id="KW-0238">DNA-binding</keyword>
<dbReference type="Proteomes" id="UP000199334">
    <property type="component" value="Unassembled WGS sequence"/>
</dbReference>
<evidence type="ECO:0000259" key="6">
    <source>
        <dbReference type="PROSITE" id="PS51063"/>
    </source>
</evidence>
<evidence type="ECO:0000256" key="4">
    <source>
        <dbReference type="ARBA" id="ARBA00023163"/>
    </source>
</evidence>
<evidence type="ECO:0000259" key="5">
    <source>
        <dbReference type="PROSITE" id="PS50042"/>
    </source>
</evidence>
<dbReference type="CDD" id="cd00038">
    <property type="entry name" value="CAP_ED"/>
    <property type="match status" value="1"/>
</dbReference>
<evidence type="ECO:0000256" key="1">
    <source>
        <dbReference type="ARBA" id="ARBA00023015"/>
    </source>
</evidence>
<dbReference type="GO" id="GO:0003700">
    <property type="term" value="F:DNA-binding transcription factor activity"/>
    <property type="evidence" value="ECO:0007669"/>
    <property type="project" value="InterPro"/>
</dbReference>
<feature type="domain" description="Cyclic nucleotide-binding" evidence="5">
    <location>
        <begin position="13"/>
        <end position="116"/>
    </location>
</feature>
<name>A0A1H0B2D0_9BACI</name>
<dbReference type="SMART" id="SM00419">
    <property type="entry name" value="HTH_CRP"/>
    <property type="match status" value="1"/>
</dbReference>
<dbReference type="PANTHER" id="PTHR24567:SF26">
    <property type="entry name" value="REGULATORY PROTEIN YEIL"/>
    <property type="match status" value="1"/>
</dbReference>
<dbReference type="SMART" id="SM00100">
    <property type="entry name" value="cNMP"/>
    <property type="match status" value="1"/>
</dbReference>
<dbReference type="SUPFAM" id="SSF51206">
    <property type="entry name" value="cAMP-binding domain-like"/>
    <property type="match status" value="1"/>
</dbReference>
<feature type="domain" description="HTH crp-type" evidence="6">
    <location>
        <begin position="147"/>
        <end position="221"/>
    </location>
</feature>
<dbReference type="InterPro" id="IPR036390">
    <property type="entry name" value="WH_DNA-bd_sf"/>
</dbReference>
<reference evidence="7 8" key="1">
    <citation type="submission" date="2016-10" db="EMBL/GenBank/DDBJ databases">
        <authorList>
            <person name="de Groot N.N."/>
        </authorList>
    </citation>
    <scope>NUCLEOTIDE SEQUENCE [LARGE SCALE GENOMIC DNA]</scope>
    <source>
        <strain evidence="7 8">CGMCC 1.3442</strain>
    </source>
</reference>
<dbReference type="InterPro" id="IPR018490">
    <property type="entry name" value="cNMP-bd_dom_sf"/>
</dbReference>
<sequence length="229" mass="26579">MFHSDDFFRQFPIFKDLTEDELNRLKDISIEKTYKPDEVLFRQSEPRKAVYFILSGLIKVYKVSSDGKEQVVNVLHSNEMFPHVGFFDDTPYPAAAVTITDVQLLSVPIEDFEMLLIEKPNMAIKVMKVIGKKLLALQERLQSIQTQDVFHRLVVMLAQFVNELGEQKSDNEILLELPITNTDLASMIGVSRETVNRVINRLKKEGVITYNRKEIHILDYRKLIDYTID</sequence>
<dbReference type="PROSITE" id="PS51063">
    <property type="entry name" value="HTH_CRP_2"/>
    <property type="match status" value="1"/>
</dbReference>
<dbReference type="InterPro" id="IPR018335">
    <property type="entry name" value="Tscrpt_reg_HTH_Crp-type_CS"/>
</dbReference>